<gene>
    <name evidence="2" type="ORF">OGATHE_003357</name>
</gene>
<evidence type="ECO:0000313" key="2">
    <source>
        <dbReference type="EMBL" id="KAH3664542.1"/>
    </source>
</evidence>
<organism evidence="2 3">
    <name type="scientific">Ogataea polymorpha</name>
    <dbReference type="NCBI Taxonomy" id="460523"/>
    <lineage>
        <taxon>Eukaryota</taxon>
        <taxon>Fungi</taxon>
        <taxon>Dikarya</taxon>
        <taxon>Ascomycota</taxon>
        <taxon>Saccharomycotina</taxon>
        <taxon>Pichiomycetes</taxon>
        <taxon>Pichiales</taxon>
        <taxon>Pichiaceae</taxon>
        <taxon>Ogataea</taxon>
    </lineage>
</organism>
<accession>A0A9P8P465</accession>
<feature type="signal peptide" evidence="1">
    <location>
        <begin position="1"/>
        <end position="19"/>
    </location>
</feature>
<evidence type="ECO:0000313" key="3">
    <source>
        <dbReference type="Proteomes" id="UP000788993"/>
    </source>
</evidence>
<dbReference type="AlphaFoldDB" id="A0A9P8P465"/>
<comment type="caution">
    <text evidence="2">The sequence shown here is derived from an EMBL/GenBank/DDBJ whole genome shotgun (WGS) entry which is preliminary data.</text>
</comment>
<dbReference type="Proteomes" id="UP000788993">
    <property type="component" value="Unassembled WGS sequence"/>
</dbReference>
<dbReference type="EMBL" id="JAEUBD010001178">
    <property type="protein sequence ID" value="KAH3664542.1"/>
    <property type="molecule type" value="Genomic_DNA"/>
</dbReference>
<reference evidence="2" key="1">
    <citation type="journal article" date="2021" name="Open Biol.">
        <title>Shared evolutionary footprints suggest mitochondrial oxidative damage underlies multiple complex I losses in fungi.</title>
        <authorList>
            <person name="Schikora-Tamarit M.A."/>
            <person name="Marcet-Houben M."/>
            <person name="Nosek J."/>
            <person name="Gabaldon T."/>
        </authorList>
    </citation>
    <scope>NUCLEOTIDE SEQUENCE</scope>
    <source>
        <strain evidence="2">NCAIM Y.01608</strain>
    </source>
</reference>
<keyword evidence="1" id="KW-0732">Signal</keyword>
<keyword evidence="3" id="KW-1185">Reference proteome</keyword>
<proteinExistence type="predicted"/>
<feature type="chain" id="PRO_5040291340" description="Secreted protein" evidence="1">
    <location>
        <begin position="20"/>
        <end position="156"/>
    </location>
</feature>
<reference evidence="2" key="2">
    <citation type="submission" date="2021-01" db="EMBL/GenBank/DDBJ databases">
        <authorList>
            <person name="Schikora-Tamarit M.A."/>
        </authorList>
    </citation>
    <scope>NUCLEOTIDE SEQUENCE</scope>
    <source>
        <strain evidence="2">NCAIM Y.01608</strain>
    </source>
</reference>
<sequence>MFGLFTSVISVCWSLSIHASLVMSFGSTTPWSSGKGFSVLPTSATKADLTRPSCVFSSSTTDPAPTSKPLTIPSSPNIHIPSLWGLVITMGSENLSCGDIELKLETIMFRLMVTFVWKDSLSVASLLAAAIFAATSVSSTPMRSAIVGTLKVINLI</sequence>
<evidence type="ECO:0008006" key="4">
    <source>
        <dbReference type="Google" id="ProtNLM"/>
    </source>
</evidence>
<name>A0A9P8P465_9ASCO</name>
<protein>
    <recommendedName>
        <fullName evidence="4">Secreted protein</fullName>
    </recommendedName>
</protein>
<evidence type="ECO:0000256" key="1">
    <source>
        <dbReference type="SAM" id="SignalP"/>
    </source>
</evidence>